<evidence type="ECO:0000313" key="4">
    <source>
        <dbReference type="Proteomes" id="UP000256388"/>
    </source>
</evidence>
<reference evidence="3 4" key="1">
    <citation type="submission" date="2018-08" db="EMBL/GenBank/DDBJ databases">
        <title>Genomic Encyclopedia of Type Strains, Phase IV (KMG-IV): sequencing the most valuable type-strain genomes for metagenomic binning, comparative biology and taxonomic classification.</title>
        <authorList>
            <person name="Goeker M."/>
        </authorList>
    </citation>
    <scope>NUCLEOTIDE SEQUENCE [LARGE SCALE GENOMIC DNA]</scope>
    <source>
        <strain evidence="3 4">DSM 23923</strain>
    </source>
</reference>
<dbReference type="AlphaFoldDB" id="A0A347ZWX5"/>
<feature type="domain" description="Putative regulatory protein FmdB zinc ribbon" evidence="2">
    <location>
        <begin position="1"/>
        <end position="42"/>
    </location>
</feature>
<keyword evidence="4" id="KW-1185">Reference proteome</keyword>
<dbReference type="SUPFAM" id="SSF63393">
    <property type="entry name" value="RNA polymerase subunits"/>
    <property type="match status" value="1"/>
</dbReference>
<dbReference type="Pfam" id="PF09723">
    <property type="entry name" value="Zn_ribbon_8"/>
    <property type="match status" value="1"/>
</dbReference>
<dbReference type="PANTHER" id="PTHR34404">
    <property type="entry name" value="REGULATORY PROTEIN, FMDB FAMILY"/>
    <property type="match status" value="1"/>
</dbReference>
<accession>A0A347ZWX5</accession>
<evidence type="ECO:0000313" key="3">
    <source>
        <dbReference type="EMBL" id="REG05549.1"/>
    </source>
</evidence>
<gene>
    <name evidence="3" type="ORF">DFR64_2958</name>
</gene>
<organism evidence="3 4">
    <name type="scientific">Pelolinea submarina</name>
    <dbReference type="NCBI Taxonomy" id="913107"/>
    <lineage>
        <taxon>Bacteria</taxon>
        <taxon>Bacillati</taxon>
        <taxon>Chloroflexota</taxon>
        <taxon>Anaerolineae</taxon>
        <taxon>Anaerolineales</taxon>
        <taxon>Anaerolineaceae</taxon>
        <taxon>Pelolinea</taxon>
    </lineage>
</organism>
<dbReference type="Proteomes" id="UP000256388">
    <property type="component" value="Unassembled WGS sequence"/>
</dbReference>
<dbReference type="InterPro" id="IPR029040">
    <property type="entry name" value="RPABC4/Spt4"/>
</dbReference>
<evidence type="ECO:0000259" key="2">
    <source>
        <dbReference type="SMART" id="SM00834"/>
    </source>
</evidence>
<evidence type="ECO:0000256" key="1">
    <source>
        <dbReference type="SAM" id="MobiDB-lite"/>
    </source>
</evidence>
<dbReference type="NCBIfam" id="TIGR02605">
    <property type="entry name" value="CxxC_CxxC_SSSS"/>
    <property type="match status" value="1"/>
</dbReference>
<dbReference type="EMBL" id="QUMS01000005">
    <property type="protein sequence ID" value="REG05549.1"/>
    <property type="molecule type" value="Genomic_DNA"/>
</dbReference>
<comment type="caution">
    <text evidence="3">The sequence shown here is derived from an EMBL/GenBank/DDBJ whole genome shotgun (WGS) entry which is preliminary data.</text>
</comment>
<feature type="region of interest" description="Disordered" evidence="1">
    <location>
        <begin position="53"/>
        <end position="101"/>
    </location>
</feature>
<dbReference type="OrthoDB" id="9813321at2"/>
<dbReference type="InterPro" id="IPR013429">
    <property type="entry name" value="Regulatory_FmdB_Zinc_ribbon"/>
</dbReference>
<feature type="compositionally biased region" description="Basic and acidic residues" evidence="1">
    <location>
        <begin position="70"/>
        <end position="101"/>
    </location>
</feature>
<protein>
    <submittedName>
        <fullName evidence="3">Putative FmdB family regulatory protein</fullName>
    </submittedName>
</protein>
<proteinExistence type="predicted"/>
<sequence length="101" mass="11473">MPVYVYHCDECDFQFEQQQKFSDKPLKRCPECGKDSLHKVYTPVGVIYKGSGFYSTDHRSSSGANFPSRAKKEEKEKAEAADSTKHEAEKPKSSSKEKMDS</sequence>
<dbReference type="PANTHER" id="PTHR34404:SF2">
    <property type="entry name" value="CONSERVED SERINE RICH PROTEIN"/>
    <property type="match status" value="1"/>
</dbReference>
<dbReference type="SMART" id="SM00834">
    <property type="entry name" value="CxxC_CXXC_SSSS"/>
    <property type="match status" value="1"/>
</dbReference>
<name>A0A347ZWX5_9CHLR</name>